<sequence>MNHFASASSWSFLKALFILTTVGLAVGCQEISDIKNIDPLKGVVFKLNYQPAKAQVQGLVVDAKTGMPLDIPIQVSIQGKDAGRTVTFDGKALTTYTAPKGDLFIGLKGEVPTATAPAELRVVVNAAGYVASGVNLTLKRALNDAFIIRLVKIMATPAGVAAKVDEVTASAAGVLTVDKLIQVTTPASASVASMAMSVFFSAGTVVKDSKGQPVTGKIPTSLVAYSGQSQEALQAFPGGLNAPVAKDVQGRTDIKGIFDPIGFVAIDMKKSTNQAVSAFSKPVTLQMSIPANRFNSSTGQPVKEGDRLEVYSYSETTGVWTFEREVLAERKGNDLMANVPINHLSYYALTIPRTSTTCRVTYTVRGLPEGYSVNYTLRKFDQGLSGSSVVVSSGNSSDNTADRVFEFDVPAGNYEFSILDPVSNNDVMSSTKATNPCGAISLNVTPPARVDASFTVRAKCENGNNIEVYPTVTIFYGEVGKAYSGGSASFVNGKGVLKGLKPNAKYQACIHYEGEYCVEFTMTDASSERTLDYILKANSPTCNN</sequence>
<gene>
    <name evidence="1" type="ORF">SD10_15730</name>
</gene>
<dbReference type="EMBL" id="CP010429">
    <property type="protein sequence ID" value="AKD56131.1"/>
    <property type="molecule type" value="Genomic_DNA"/>
</dbReference>
<dbReference type="OrthoDB" id="973569at2"/>
<dbReference type="Proteomes" id="UP000033054">
    <property type="component" value="Chromosome"/>
</dbReference>
<protein>
    <submittedName>
        <fullName evidence="1">Uncharacterized protein</fullName>
    </submittedName>
</protein>
<reference evidence="1 2" key="1">
    <citation type="journal article" date="2014" name="Curr. Microbiol.">
        <title>Spirosoma radiotolerans sp. nov., a gamma-radiation-resistant bacterium isolated from gamma ray-irradiated soil.</title>
        <authorList>
            <person name="Lee J.J."/>
            <person name="Srinivasan S."/>
            <person name="Lim S."/>
            <person name="Joe M."/>
            <person name="Im S."/>
            <person name="Bae S.I."/>
            <person name="Park K.R."/>
            <person name="Han J.H."/>
            <person name="Park S.H."/>
            <person name="Joo B.M."/>
            <person name="Park S.J."/>
            <person name="Kim M.K."/>
        </authorList>
    </citation>
    <scope>NUCLEOTIDE SEQUENCE [LARGE SCALE GENOMIC DNA]</scope>
    <source>
        <strain evidence="1 2">DG5A</strain>
    </source>
</reference>
<dbReference type="PATRIC" id="fig|1379870.5.peg.3418"/>
<dbReference type="STRING" id="1379870.SD10_15730"/>
<dbReference type="RefSeq" id="WP_046574931.1">
    <property type="nucleotide sequence ID" value="NZ_CP010429.1"/>
</dbReference>
<proteinExistence type="predicted"/>
<keyword evidence="2" id="KW-1185">Reference proteome</keyword>
<name>A0A0E3V8A3_9BACT</name>
<organism evidence="1 2">
    <name type="scientific">Spirosoma radiotolerans</name>
    <dbReference type="NCBI Taxonomy" id="1379870"/>
    <lineage>
        <taxon>Bacteria</taxon>
        <taxon>Pseudomonadati</taxon>
        <taxon>Bacteroidota</taxon>
        <taxon>Cytophagia</taxon>
        <taxon>Cytophagales</taxon>
        <taxon>Cytophagaceae</taxon>
        <taxon>Spirosoma</taxon>
    </lineage>
</organism>
<evidence type="ECO:0000313" key="2">
    <source>
        <dbReference type="Proteomes" id="UP000033054"/>
    </source>
</evidence>
<accession>A0A0E3V8A3</accession>
<dbReference type="KEGG" id="srd:SD10_15730"/>
<dbReference type="HOGENOM" id="CLU_495100_0_0_10"/>
<dbReference type="AlphaFoldDB" id="A0A0E3V8A3"/>
<evidence type="ECO:0000313" key="1">
    <source>
        <dbReference type="EMBL" id="AKD56131.1"/>
    </source>
</evidence>